<feature type="coiled-coil region" evidence="1">
    <location>
        <begin position="8"/>
        <end position="35"/>
    </location>
</feature>
<dbReference type="InterPro" id="IPR009061">
    <property type="entry name" value="DNA-bd_dom_put_sf"/>
</dbReference>
<comment type="caution">
    <text evidence="2">The sequence shown here is derived from an EMBL/GenBank/DDBJ whole genome shotgun (WGS) entry which is preliminary data.</text>
</comment>
<accession>A0A0Q1DIW2</accession>
<dbReference type="EMBL" id="LCTZ01000002">
    <property type="protein sequence ID" value="KQC28661.1"/>
    <property type="molecule type" value="Genomic_DNA"/>
</dbReference>
<evidence type="ECO:0000256" key="1">
    <source>
        <dbReference type="SAM" id="Coils"/>
    </source>
</evidence>
<evidence type="ECO:0000313" key="3">
    <source>
        <dbReference type="Proteomes" id="UP000050827"/>
    </source>
</evidence>
<name>A0A0Q1DIW2_9FLAO</name>
<dbReference type="SUPFAM" id="SSF46955">
    <property type="entry name" value="Putative DNA-binding domain"/>
    <property type="match status" value="1"/>
</dbReference>
<reference evidence="2 3" key="1">
    <citation type="submission" date="2015-04" db="EMBL/GenBank/DDBJ databases">
        <title>Complete genome of flavobacterium.</title>
        <authorList>
            <person name="Kwon Y.M."/>
            <person name="Kim S.-J."/>
        </authorList>
    </citation>
    <scope>NUCLEOTIDE SEQUENCE [LARGE SCALE GENOMIC DNA]</scope>
    <source>
        <strain evidence="2 3">DK169</strain>
    </source>
</reference>
<dbReference type="AlphaFoldDB" id="A0A0Q1DIW2"/>
<organism evidence="2 3">
    <name type="scientific">Flagellimonas eckloniae</name>
    <dbReference type="NCBI Taxonomy" id="346185"/>
    <lineage>
        <taxon>Bacteria</taxon>
        <taxon>Pseudomonadati</taxon>
        <taxon>Bacteroidota</taxon>
        <taxon>Flavobacteriia</taxon>
        <taxon>Flavobacteriales</taxon>
        <taxon>Flavobacteriaceae</taxon>
        <taxon>Flagellimonas</taxon>
    </lineage>
</organism>
<dbReference type="OrthoDB" id="1524679at2"/>
<dbReference type="STRING" id="346185.AAY42_01130"/>
<dbReference type="Proteomes" id="UP000050827">
    <property type="component" value="Unassembled WGS sequence"/>
</dbReference>
<gene>
    <name evidence="2" type="ORF">AAY42_01130</name>
</gene>
<dbReference type="PATRIC" id="fig|1547436.3.peg.231"/>
<proteinExistence type="predicted"/>
<evidence type="ECO:0000313" key="2">
    <source>
        <dbReference type="EMBL" id="KQC28661.1"/>
    </source>
</evidence>
<keyword evidence="1" id="KW-0175">Coiled coil</keyword>
<protein>
    <submittedName>
        <fullName evidence="2">Transcriptional regulator</fullName>
    </submittedName>
</protein>
<dbReference type="RefSeq" id="WP_055392177.1">
    <property type="nucleotide sequence ID" value="NZ_LCTZ01000002.1"/>
</dbReference>
<sequence length="100" mass="11827">MPANIITADDLKEFKEELVTEIKELLNNYDRITIDKWIKSNIVMKKLGISPGTLQNFRINETIPFSKLGGIIYYDEEEIDEILKNNKNFFLKNRNDNRYI</sequence>
<keyword evidence="3" id="KW-1185">Reference proteome</keyword>
<dbReference type="PANTHER" id="PTHR34585:SF22">
    <property type="entry name" value="HELIX-TURN-HELIX DOMAIN-CONTAINING PROTEIN"/>
    <property type="match status" value="1"/>
</dbReference>
<dbReference type="PANTHER" id="PTHR34585">
    <property type="match status" value="1"/>
</dbReference>